<dbReference type="PANTHER" id="PTHR32182">
    <property type="entry name" value="DNA REPLICATION AND REPAIR PROTEIN RECF"/>
    <property type="match status" value="1"/>
</dbReference>
<evidence type="ECO:0000256" key="4">
    <source>
        <dbReference type="SAM" id="Coils"/>
    </source>
</evidence>
<dbReference type="AlphaFoldDB" id="A0A5C5BAE9"/>
<dbReference type="Pfam" id="PF13555">
    <property type="entry name" value="AAA_29"/>
    <property type="match status" value="1"/>
</dbReference>
<dbReference type="EMBL" id="VENP01000036">
    <property type="protein sequence ID" value="TNU73671.1"/>
    <property type="molecule type" value="Genomic_DNA"/>
</dbReference>
<evidence type="ECO:0000313" key="5">
    <source>
        <dbReference type="EMBL" id="TNU73671.1"/>
    </source>
</evidence>
<dbReference type="GO" id="GO:0009432">
    <property type="term" value="P:SOS response"/>
    <property type="evidence" value="ECO:0007669"/>
    <property type="project" value="UniProtKB-KW"/>
</dbReference>
<dbReference type="RefSeq" id="WP_139987151.1">
    <property type="nucleotide sequence ID" value="NZ_VENP01000036.1"/>
</dbReference>
<keyword evidence="2" id="KW-0234">DNA repair</keyword>
<organism evidence="5 6">
    <name type="scientific">Miniimonas arenae</name>
    <dbReference type="NCBI Taxonomy" id="676201"/>
    <lineage>
        <taxon>Bacteria</taxon>
        <taxon>Bacillati</taxon>
        <taxon>Actinomycetota</taxon>
        <taxon>Actinomycetes</taxon>
        <taxon>Micrococcales</taxon>
        <taxon>Beutenbergiaceae</taxon>
        <taxon>Miniimonas</taxon>
    </lineage>
</organism>
<keyword evidence="1" id="KW-0227">DNA damage</keyword>
<dbReference type="GO" id="GO:0006302">
    <property type="term" value="P:double-strand break repair"/>
    <property type="evidence" value="ECO:0007669"/>
    <property type="project" value="TreeGrafter"/>
</dbReference>
<evidence type="ECO:0000256" key="3">
    <source>
        <dbReference type="ARBA" id="ARBA00023236"/>
    </source>
</evidence>
<evidence type="ECO:0000256" key="1">
    <source>
        <dbReference type="ARBA" id="ARBA00022763"/>
    </source>
</evidence>
<reference evidence="5 6" key="1">
    <citation type="submission" date="2019-06" db="EMBL/GenBank/DDBJ databases">
        <title>Draft genome sequence of Miniimonas arenae KCTC 19750T isolated from sea sand.</title>
        <authorList>
            <person name="Park S.-J."/>
        </authorList>
    </citation>
    <scope>NUCLEOTIDE SEQUENCE [LARGE SCALE GENOMIC DNA]</scope>
    <source>
        <strain evidence="5 6">KCTC 19750</strain>
    </source>
</reference>
<dbReference type="Proteomes" id="UP000313849">
    <property type="component" value="Unassembled WGS sequence"/>
</dbReference>
<keyword evidence="6" id="KW-1185">Reference proteome</keyword>
<feature type="coiled-coil region" evidence="4">
    <location>
        <begin position="645"/>
        <end position="672"/>
    </location>
</feature>
<sequence length="1149" mass="126656">MTSGSDAVVHPGQWRLSRVQVLDWGTFSGLHTVDVARQGHLFAGESGSGKSSLLDAIATVLTPARWLAYNLAAQDAGAQRRSDRSLVTYVRGAWRRESDLESGGTTATYLRTGATWSGILLRYENGQGDVVSLVRLMHARSTASSPADVRQLHLIVRREVGLLDFGEHVRHGIDVRRLKQAFDAPGDTVTDQQTVFTQRLRRVLGIGQGSIARDSENALLLLHRTQAARNLGSLDHLFRTFMLDEPRTFAMSDNAVEQFDNLDQAHQRVVEARRQVELLRVAEGPATAFERATSEAATAHELLDELDSFHDRRIAELLERSIAEDTALRATLAAAMDEATRSAVLAERELTAARREVDDRGGIGVALAQRRVTEEADAADRVRQLHERTASALASVAIPMPDSSAALAELQATARRTQDQATEAKRRTDPDLYDAHDARAAAQRAVVELEGELEALRGRRSNMEPRLLATRTWLADVLGVAESALPFAGELLDVAPEHAIWRGAIERVLRPLATTLLVREEHLDRVVRAVEERHLGTRLVYQAVPAHVGGPPPVATADSLVHRLSLAPHPASGWLAVELAERYDYACVATPEELRRVRRGITVAGQVKGGRGRYEKDDRREVGDRRSWVLGSDNEEKREAVHAALVQAREELARATEVVAALQGRAEQQTRRITVLAGVVGLRWPELDRDGAAARVRDAEADLDRLVQGNADLATAREWVEQARAAQERAASARDDAAGELAVVHHRLAEREGELRVVRARVAGTAGNLGSTDGVGGSVAGRDPEARAALWALLDERYRAIRRKQTLDGVRESQAKVLKALTDERVVAEREARDAASRYEDVLRRIRSEFPALAPDLTVSVGDRAGWRRVREQVEGTGLPEHEQRFADLLRTQSRQLVAQLLNELRGALRAVRERIDPVNASLARSPFDRDRHLRIVPSERRSQDVNAFLEDLRAVADGSWEGEDLAAAEVRFAVLRRLMTRLGSGEAADQAWRRRCLDTREHVTFLAQEIDLDGVVVNVHDSGEGLSGGQKQKLVVFCLAAALRYQLTDGEEAVPRYGTIVLDEAFDKADSAYTRMAMDVFVEFGFQMVLATPMKLLQTIEEYVGAITYVTCRDFKESQVGTVAMRRREAPPRVVAAGPLEPSAPVAG</sequence>
<dbReference type="InterPro" id="IPR027417">
    <property type="entry name" value="P-loop_NTPase"/>
</dbReference>
<evidence type="ECO:0000313" key="6">
    <source>
        <dbReference type="Proteomes" id="UP000313849"/>
    </source>
</evidence>
<dbReference type="Gene3D" id="3.40.50.300">
    <property type="entry name" value="P-loop containing nucleotide triphosphate hydrolases"/>
    <property type="match status" value="2"/>
</dbReference>
<comment type="caution">
    <text evidence="5">The sequence shown here is derived from an EMBL/GenBank/DDBJ whole genome shotgun (WGS) entry which is preliminary data.</text>
</comment>
<feature type="coiled-coil region" evidence="4">
    <location>
        <begin position="407"/>
        <end position="459"/>
    </location>
</feature>
<dbReference type="PANTHER" id="PTHR32182:SF0">
    <property type="entry name" value="DNA REPLICATION AND REPAIR PROTEIN RECF"/>
    <property type="match status" value="1"/>
</dbReference>
<dbReference type="Pfam" id="PF13558">
    <property type="entry name" value="SbcC_Walker_B"/>
    <property type="match status" value="1"/>
</dbReference>
<gene>
    <name evidence="5" type="ORF">FH969_10080</name>
</gene>
<dbReference type="SUPFAM" id="SSF52540">
    <property type="entry name" value="P-loop containing nucleoside triphosphate hydrolases"/>
    <property type="match status" value="1"/>
</dbReference>
<evidence type="ECO:0000256" key="2">
    <source>
        <dbReference type="ARBA" id="ARBA00023204"/>
    </source>
</evidence>
<keyword evidence="3" id="KW-0742">SOS response</keyword>
<accession>A0A5C5BAE9</accession>
<keyword evidence="4" id="KW-0175">Coiled coil</keyword>
<dbReference type="GO" id="GO:0000731">
    <property type="term" value="P:DNA synthesis involved in DNA repair"/>
    <property type="evidence" value="ECO:0007669"/>
    <property type="project" value="TreeGrafter"/>
</dbReference>
<name>A0A5C5BAE9_9MICO</name>
<dbReference type="OrthoDB" id="174137at2"/>
<protein>
    <submittedName>
        <fullName evidence="5">Uncharacterized protein</fullName>
    </submittedName>
</protein>
<proteinExistence type="predicted"/>